<comment type="caution">
    <text evidence="2">The sequence shown here is derived from an EMBL/GenBank/DDBJ whole genome shotgun (WGS) entry which is preliminary data.</text>
</comment>
<organism evidence="2 3">
    <name type="scientific">Granulicatella seriolae</name>
    <dbReference type="NCBI Taxonomy" id="2967226"/>
    <lineage>
        <taxon>Bacteria</taxon>
        <taxon>Bacillati</taxon>
        <taxon>Bacillota</taxon>
        <taxon>Bacilli</taxon>
        <taxon>Lactobacillales</taxon>
        <taxon>Carnobacteriaceae</taxon>
        <taxon>Granulicatella</taxon>
    </lineage>
</organism>
<dbReference type="RefSeq" id="WP_256945221.1">
    <property type="nucleotide sequence ID" value="NZ_JANHNZ010000004.1"/>
</dbReference>
<feature type="transmembrane region" description="Helical" evidence="1">
    <location>
        <begin position="61"/>
        <end position="81"/>
    </location>
</feature>
<keyword evidence="1" id="KW-1133">Transmembrane helix</keyword>
<name>A0ABT1WP16_9LACT</name>
<keyword evidence="3" id="KW-1185">Reference proteome</keyword>
<gene>
    <name evidence="2" type="ORF">NPA36_06035</name>
</gene>
<evidence type="ECO:0000256" key="1">
    <source>
        <dbReference type="SAM" id="Phobius"/>
    </source>
</evidence>
<evidence type="ECO:0000313" key="3">
    <source>
        <dbReference type="Proteomes" id="UP001059480"/>
    </source>
</evidence>
<reference evidence="2" key="1">
    <citation type="submission" date="2022-07" db="EMBL/GenBank/DDBJ databases">
        <authorList>
            <person name="Jung M.-Y."/>
            <person name="Lee M."/>
        </authorList>
    </citation>
    <scope>NUCLEOTIDE SEQUENCE</scope>
    <source>
        <strain evidence="2">S8</strain>
    </source>
</reference>
<protein>
    <submittedName>
        <fullName evidence="2">Uncharacterized protein</fullName>
    </submittedName>
</protein>
<proteinExistence type="predicted"/>
<keyword evidence="1" id="KW-0812">Transmembrane</keyword>
<dbReference type="Proteomes" id="UP001059480">
    <property type="component" value="Unassembled WGS sequence"/>
</dbReference>
<keyword evidence="1" id="KW-0472">Membrane</keyword>
<sequence length="193" mass="23256">MKCTNKECDYIFIKEEVNYIACPNCGKAVKENLPKDTNKRVELYQIIKSFQTCLRFEKNKYYIIFRSAFILIFLSMITYPLHDGMHYNSLIMNSMRLNSNSNILLLLLVFFMPFDRYKPFKKFKKEKAWLFKSVWFKILRLTLIPNYSYHKMSGLFKDKSIKSTPWFITKYKKRPSFRVGRLKFSKISIVFSF</sequence>
<reference evidence="2" key="2">
    <citation type="journal article" date="2023" name="Curr. Microbiol.">
        <title>Granulicatella seriolae sp. nov., a Novel Facultative Anaerobe Isolated from Yellowtail Marine Fish.</title>
        <authorList>
            <person name="Lee M."/>
            <person name="Choi Y.J."/>
            <person name="Farooq A."/>
            <person name="Jeong J.B."/>
            <person name="Jung M.Y."/>
        </authorList>
    </citation>
    <scope>NUCLEOTIDE SEQUENCE</scope>
    <source>
        <strain evidence="2">S8</strain>
    </source>
</reference>
<feature type="transmembrane region" description="Helical" evidence="1">
    <location>
        <begin position="101"/>
        <end position="117"/>
    </location>
</feature>
<evidence type="ECO:0000313" key="2">
    <source>
        <dbReference type="EMBL" id="MCQ9210107.1"/>
    </source>
</evidence>
<reference evidence="2" key="3">
    <citation type="journal article" date="2023" name="Microbiol. Resour. Announc.">
        <title>Draft Genome Sequence of Granulicatella sp. Strain S8, Isolated from a Marine Fish, Seriola quinqueradiata.</title>
        <authorList>
            <person name="Lee M."/>
            <person name="Farooq A."/>
            <person name="Jeong J.B."/>
            <person name="Jung M.Y."/>
        </authorList>
    </citation>
    <scope>NUCLEOTIDE SEQUENCE</scope>
    <source>
        <strain evidence="2">S8</strain>
    </source>
</reference>
<dbReference type="EMBL" id="JANHNZ010000004">
    <property type="protein sequence ID" value="MCQ9210107.1"/>
    <property type="molecule type" value="Genomic_DNA"/>
</dbReference>
<accession>A0ABT1WP16</accession>